<evidence type="ECO:0000313" key="4">
    <source>
        <dbReference type="EMBL" id="SUN62647.1"/>
    </source>
</evidence>
<keyword evidence="2 4" id="KW-0413">Isomerase</keyword>
<evidence type="ECO:0000256" key="1">
    <source>
        <dbReference type="ARBA" id="ARBA00008270"/>
    </source>
</evidence>
<dbReference type="SUPFAM" id="SSF54506">
    <property type="entry name" value="Diaminopimelate epimerase-like"/>
    <property type="match status" value="1"/>
</dbReference>
<evidence type="ECO:0000256" key="3">
    <source>
        <dbReference type="PIRSR" id="PIRSR016184-1"/>
    </source>
</evidence>
<evidence type="ECO:0000256" key="2">
    <source>
        <dbReference type="ARBA" id="ARBA00023235"/>
    </source>
</evidence>
<evidence type="ECO:0000313" key="5">
    <source>
        <dbReference type="Proteomes" id="UP000254924"/>
    </source>
</evidence>
<gene>
    <name evidence="4" type="primary">yddE</name>
    <name evidence="4" type="ORF">NCTC12224_02001</name>
</gene>
<dbReference type="GO" id="GO:0016853">
    <property type="term" value="F:isomerase activity"/>
    <property type="evidence" value="ECO:0007669"/>
    <property type="project" value="UniProtKB-KW"/>
</dbReference>
<comment type="similarity">
    <text evidence="1">Belongs to the PhzF family.</text>
</comment>
<reference evidence="4 5" key="1">
    <citation type="submission" date="2018-06" db="EMBL/GenBank/DDBJ databases">
        <authorList>
            <consortium name="Pathogen Informatics"/>
            <person name="Doyle S."/>
        </authorList>
    </citation>
    <scope>NUCLEOTIDE SEQUENCE [LARGE SCALE GENOMIC DNA]</scope>
    <source>
        <strain evidence="4 5">NCTC12224</strain>
    </source>
</reference>
<dbReference type="RefSeq" id="WP_115270274.1">
    <property type="nucleotide sequence ID" value="NZ_JBNPNB010000042.1"/>
</dbReference>
<dbReference type="GeneID" id="78357259"/>
<dbReference type="Gene3D" id="3.10.310.10">
    <property type="entry name" value="Diaminopimelate Epimerase, Chain A, domain 1"/>
    <property type="match status" value="2"/>
</dbReference>
<dbReference type="EMBL" id="UHFN01000007">
    <property type="protein sequence ID" value="SUN62647.1"/>
    <property type="molecule type" value="Genomic_DNA"/>
</dbReference>
<dbReference type="GO" id="GO:0005737">
    <property type="term" value="C:cytoplasm"/>
    <property type="evidence" value="ECO:0007669"/>
    <property type="project" value="TreeGrafter"/>
</dbReference>
<dbReference type="Pfam" id="PF02567">
    <property type="entry name" value="PhzC-PhzF"/>
    <property type="match status" value="1"/>
</dbReference>
<feature type="active site" evidence="3">
    <location>
        <position position="44"/>
    </location>
</feature>
<dbReference type="InterPro" id="IPR003719">
    <property type="entry name" value="Phenazine_PhzF-like"/>
</dbReference>
<dbReference type="PANTHER" id="PTHR13774:SF17">
    <property type="entry name" value="PHENAZINE BIOSYNTHESIS-LIKE DOMAIN-CONTAINING PROTEIN"/>
    <property type="match status" value="1"/>
</dbReference>
<name>A0A380KEE2_9STRE</name>
<protein>
    <submittedName>
        <fullName evidence="4">Isomerase PA2770</fullName>
        <ecNumber evidence="4">5.1.-.-</ecNumber>
    </submittedName>
</protein>
<accession>A0A380KEE2</accession>
<dbReference type="Proteomes" id="UP000254924">
    <property type="component" value="Unassembled WGS sequence"/>
</dbReference>
<organism evidence="4 5">
    <name type="scientific">Streptococcus hyointestinalis</name>
    <dbReference type="NCBI Taxonomy" id="1337"/>
    <lineage>
        <taxon>Bacteria</taxon>
        <taxon>Bacillati</taxon>
        <taxon>Bacillota</taxon>
        <taxon>Bacilli</taxon>
        <taxon>Lactobacillales</taxon>
        <taxon>Streptococcaceae</taxon>
        <taxon>Streptococcus</taxon>
    </lineage>
</organism>
<dbReference type="AlphaFoldDB" id="A0A380KEE2"/>
<proteinExistence type="inferred from homology"/>
<dbReference type="NCBIfam" id="TIGR00654">
    <property type="entry name" value="PhzF_family"/>
    <property type="match status" value="1"/>
</dbReference>
<dbReference type="PIRSF" id="PIRSF016184">
    <property type="entry name" value="PhzC_PhzF"/>
    <property type="match status" value="1"/>
</dbReference>
<dbReference type="OrthoDB" id="9788221at2"/>
<dbReference type="PANTHER" id="PTHR13774">
    <property type="entry name" value="PHENAZINE BIOSYNTHESIS PROTEIN"/>
    <property type="match status" value="1"/>
</dbReference>
<dbReference type="EC" id="5.1.-.-" evidence="4"/>
<keyword evidence="5" id="KW-1185">Reference proteome</keyword>
<sequence>MKQYIINAFSDQPFTGNPAAVCILDTWLPDKLMLAIAQQNNLSETAFAVKIGQNYHLRWFTPAAEIDLCGHATLATAFVIMNFYDTSLDTVCFDTLSGRLSVTREDERYQMTFPSYNLTQVPITTDMLDVIGVEPIEAWLGRDLVLVLDSEQAVRECHPQLDKACHLDGLLLHITAKGQTDFDCVSRSFAPKLGIDEDPVCGSGHCHLAPLWSKKLNQTHIKAYQASARGGTLYCTLSEKQVLLSGTAHVFACAELFLTNN</sequence>